<gene>
    <name evidence="4" type="ORF">DN051_43955</name>
</gene>
<dbReference type="PROSITE" id="PS50043">
    <property type="entry name" value="HTH_LUXR_2"/>
    <property type="match status" value="1"/>
</dbReference>
<dbReference type="InterPro" id="IPR000792">
    <property type="entry name" value="Tscrpt_reg_LuxR_C"/>
</dbReference>
<dbReference type="Proteomes" id="UP000249616">
    <property type="component" value="Plasmid unnamed1"/>
</dbReference>
<evidence type="ECO:0000256" key="1">
    <source>
        <dbReference type="ARBA" id="ARBA00022741"/>
    </source>
</evidence>
<dbReference type="CDD" id="cd06170">
    <property type="entry name" value="LuxR_C_like"/>
    <property type="match status" value="1"/>
</dbReference>
<feature type="domain" description="HTH luxR-type" evidence="3">
    <location>
        <begin position="856"/>
        <end position="922"/>
    </location>
</feature>
<dbReference type="InterPro" id="IPR036388">
    <property type="entry name" value="WH-like_DNA-bd_sf"/>
</dbReference>
<dbReference type="KEGG" id="scad:DN051_43955"/>
<evidence type="ECO:0000256" key="2">
    <source>
        <dbReference type="ARBA" id="ARBA00022840"/>
    </source>
</evidence>
<dbReference type="InterPro" id="IPR027417">
    <property type="entry name" value="P-loop_NTPase"/>
</dbReference>
<dbReference type="SMART" id="SM00421">
    <property type="entry name" value="HTH_LUXR"/>
    <property type="match status" value="1"/>
</dbReference>
<evidence type="ECO:0000313" key="4">
    <source>
        <dbReference type="EMBL" id="AWW43496.1"/>
    </source>
</evidence>
<dbReference type="AlphaFoldDB" id="A0A2Z4JEK1"/>
<dbReference type="PANTHER" id="PTHR16305">
    <property type="entry name" value="TESTICULAR SOLUBLE ADENYLYL CYCLASE"/>
    <property type="match status" value="1"/>
</dbReference>
<evidence type="ECO:0000313" key="5">
    <source>
        <dbReference type="Proteomes" id="UP000249616"/>
    </source>
</evidence>
<dbReference type="EMBL" id="CP030074">
    <property type="protein sequence ID" value="AWW43496.1"/>
    <property type="molecule type" value="Genomic_DNA"/>
</dbReference>
<dbReference type="PROSITE" id="PS00622">
    <property type="entry name" value="HTH_LUXR_1"/>
    <property type="match status" value="1"/>
</dbReference>
<dbReference type="Pfam" id="PF13191">
    <property type="entry name" value="AAA_16"/>
    <property type="match status" value="1"/>
</dbReference>
<geneLocation type="plasmid" evidence="4 5">
    <name>unnamed1</name>
</geneLocation>
<accession>A0A2Z4JEK1</accession>
<dbReference type="InterPro" id="IPR041664">
    <property type="entry name" value="AAA_16"/>
</dbReference>
<proteinExistence type="predicted"/>
<name>A0A2Z4JEK1_9ACTN</name>
<keyword evidence="5" id="KW-1185">Reference proteome</keyword>
<dbReference type="PANTHER" id="PTHR16305:SF35">
    <property type="entry name" value="TRANSCRIPTIONAL ACTIVATOR DOMAIN"/>
    <property type="match status" value="1"/>
</dbReference>
<keyword evidence="4" id="KW-0614">Plasmid</keyword>
<dbReference type="GO" id="GO:0005737">
    <property type="term" value="C:cytoplasm"/>
    <property type="evidence" value="ECO:0007669"/>
    <property type="project" value="TreeGrafter"/>
</dbReference>
<dbReference type="GO" id="GO:0003677">
    <property type="term" value="F:DNA binding"/>
    <property type="evidence" value="ECO:0007669"/>
    <property type="project" value="InterPro"/>
</dbReference>
<dbReference type="GO" id="GO:0006355">
    <property type="term" value="P:regulation of DNA-templated transcription"/>
    <property type="evidence" value="ECO:0007669"/>
    <property type="project" value="InterPro"/>
</dbReference>
<protein>
    <recommendedName>
        <fullName evidence="3">HTH luxR-type domain-containing protein</fullName>
    </recommendedName>
</protein>
<keyword evidence="2" id="KW-0067">ATP-binding</keyword>
<dbReference type="SUPFAM" id="SSF46894">
    <property type="entry name" value="C-terminal effector domain of the bipartite response regulators"/>
    <property type="match status" value="1"/>
</dbReference>
<dbReference type="Gene3D" id="1.10.10.10">
    <property type="entry name" value="Winged helix-like DNA-binding domain superfamily/Winged helix DNA-binding domain"/>
    <property type="match status" value="1"/>
</dbReference>
<dbReference type="Gene3D" id="3.40.50.300">
    <property type="entry name" value="P-loop containing nucleotide triphosphate hydrolases"/>
    <property type="match status" value="1"/>
</dbReference>
<keyword evidence="1" id="KW-0547">Nucleotide-binding</keyword>
<sequence>MDQLAVVDAALSRAAASEGGCLIFRGGAGSGKTALLDAAAEQARAAGAAVVYVRASHAEHKVENNIAVRLVQALVDQFSERGREAFHGSLPSPVRVLTEGTILESATLGDDAAVQLSSCLMRAVVHEDRMTAVVIDNLHWVDRASMQWLRTLQSRLSTFPFIVVGSVCDGIAGTDTELLEEILVASDHVGAIAGLSEHSVATFFSSRLDGPVEASLTSAAFNMTAGNPLLLETLTCLIKQQGLMLKSKAAEYVSQLADSALAMGARVRSRRVSPTAFTVLRLTAAMGNEATLENIAALTGFDQVAVAKDCHALQQLGMLDGDCEHVTVAQPLLQNSLLKECPPDILHLLHRQAAQLLHSAGASPLSIARHLVLTPQQIGEDWVVDILFAAADRTLDEGNIANCLSYLQRLLIEPLPADGRAAVLTRSASIRARADLAVALSALRTAMTLSAETVYSTAKADLLALLTIGTALDQPNAGQRGSADAEVQQFIPTGLRVPCLLTHSSEAHKPQQGPPDLPADRLEVATLAAAMTAGGTATADDAARLAWSVLAGHSSSVDAVVGQALGLFTLFTAGQDSTVGQYVDCVEKQARALDVRPALALTLALRAGRAARHERDTNAAAELDEALHLGRRWDPGFSARLWHLLIPIAVETYMTLEDPSGLNRFVALVNEQDISSRRLIGAYLEFGQGQLRAAAGDPAGAVVHFLSCGRALTKSGVTNPALSPWRSRAALLLRDTGRTEEASDLAGKEVVLARKWGAPLPLARALGAQAQTSTEADALRAAREAVELLKRPRQGRILVSALREYGGLLAAAGEREAAQQTLQLALHEASQSEDPVLSQSLRQELIAVGGRPPRPRRTGLQGLTPSEARVASLAVRGMKNREIARTLFVGLRTVEIHLTNAYRKLGIEGREELSGALSAAHE</sequence>
<organism evidence="4 5">
    <name type="scientific">Streptomyces cadmiisoli</name>
    <dbReference type="NCBI Taxonomy" id="2184053"/>
    <lineage>
        <taxon>Bacteria</taxon>
        <taxon>Bacillati</taxon>
        <taxon>Actinomycetota</taxon>
        <taxon>Actinomycetes</taxon>
        <taxon>Kitasatosporales</taxon>
        <taxon>Streptomycetaceae</taxon>
        <taxon>Streptomyces</taxon>
        <taxon>Streptomyces aurantiacus group</taxon>
    </lineage>
</organism>
<dbReference type="Pfam" id="PF00196">
    <property type="entry name" value="GerE"/>
    <property type="match status" value="1"/>
</dbReference>
<dbReference type="InterPro" id="IPR016032">
    <property type="entry name" value="Sig_transdc_resp-reg_C-effctor"/>
</dbReference>
<evidence type="ECO:0000259" key="3">
    <source>
        <dbReference type="PROSITE" id="PS50043"/>
    </source>
</evidence>
<dbReference type="PRINTS" id="PR00038">
    <property type="entry name" value="HTHLUXR"/>
</dbReference>
<dbReference type="SUPFAM" id="SSF52540">
    <property type="entry name" value="P-loop containing nucleoside triphosphate hydrolases"/>
    <property type="match status" value="1"/>
</dbReference>
<dbReference type="GO" id="GO:0005524">
    <property type="term" value="F:ATP binding"/>
    <property type="evidence" value="ECO:0007669"/>
    <property type="project" value="UniProtKB-KW"/>
</dbReference>
<dbReference type="GO" id="GO:0004016">
    <property type="term" value="F:adenylate cyclase activity"/>
    <property type="evidence" value="ECO:0007669"/>
    <property type="project" value="TreeGrafter"/>
</dbReference>
<reference evidence="5" key="1">
    <citation type="submission" date="2018-06" db="EMBL/GenBank/DDBJ databases">
        <authorList>
            <person name="Li K."/>
        </authorList>
    </citation>
    <scope>NUCLEOTIDE SEQUENCE [LARGE SCALE GENOMIC DNA]</scope>
    <source>
        <strain evidence="5">ZFG47</strain>
        <plasmid evidence="5">unnamed1</plasmid>
    </source>
</reference>